<reference evidence="5" key="1">
    <citation type="submission" date="2017-05" db="EMBL/GenBank/DDBJ databases">
        <authorList>
            <person name="Barney B.M."/>
        </authorList>
    </citation>
    <scope>NUCLEOTIDE SEQUENCE [LARGE SCALE GENOMIC DNA]</scope>
    <source>
        <strain evidence="5">PSBB022</strain>
    </source>
</reference>
<dbReference type="Pfam" id="PF01980">
    <property type="entry name" value="TrmO_N"/>
    <property type="match status" value="1"/>
</dbReference>
<organism evidence="4 5">
    <name type="scientific">Cellvibrio mixtus</name>
    <dbReference type="NCBI Taxonomy" id="39650"/>
    <lineage>
        <taxon>Bacteria</taxon>
        <taxon>Pseudomonadati</taxon>
        <taxon>Pseudomonadota</taxon>
        <taxon>Gammaproteobacteria</taxon>
        <taxon>Cellvibrionales</taxon>
        <taxon>Cellvibrionaceae</taxon>
        <taxon>Cellvibrio</taxon>
    </lineage>
</organism>
<dbReference type="InterPro" id="IPR040372">
    <property type="entry name" value="YaeB-like"/>
</dbReference>
<accession>A0A266QCX3</accession>
<dbReference type="Gene3D" id="2.40.30.70">
    <property type="entry name" value="YaeB-like"/>
    <property type="match status" value="1"/>
</dbReference>
<gene>
    <name evidence="4" type="ORF">CBP51_09455</name>
</gene>
<dbReference type="GO" id="GO:0032259">
    <property type="term" value="P:methylation"/>
    <property type="evidence" value="ECO:0007669"/>
    <property type="project" value="UniProtKB-KW"/>
</dbReference>
<sequence>MDFSFPAIGIVHSCFKEKFGIPRQPGLAPLARAEIELLPPYDDPDAFDGLEGTSHLWIQFVFHANKSTNKRDSWKPKVKPPRLGGNKSLGVFATRSPTRPAPIGLSVVRYEGLQQRDGKLFVAISGVDLLEGTPVLDIKPYVPYVDCVTHAHNHFAAQPPAAIEVEIPADLAAVCCDYQQTTGIDLAGLITQVLQQDPRPQYQQPEPERVYGMKLLDLDVRWRYRTDCHPHRIHLSALLPGDIV</sequence>
<dbReference type="InterPro" id="IPR036414">
    <property type="entry name" value="YaeB_N_sf"/>
</dbReference>
<evidence type="ECO:0000256" key="2">
    <source>
        <dbReference type="ARBA" id="ARBA00033753"/>
    </source>
</evidence>
<dbReference type="InterPro" id="IPR041369">
    <property type="entry name" value="TrmO_C"/>
</dbReference>
<keyword evidence="4" id="KW-0808">Transferase</keyword>
<dbReference type="RefSeq" id="WP_094984661.1">
    <property type="nucleotide sequence ID" value="NZ_NHNI01000001.1"/>
</dbReference>
<dbReference type="EMBL" id="NHNI01000001">
    <property type="protein sequence ID" value="OZY87191.1"/>
    <property type="molecule type" value="Genomic_DNA"/>
</dbReference>
<evidence type="ECO:0000313" key="4">
    <source>
        <dbReference type="EMBL" id="OZY87191.1"/>
    </source>
</evidence>
<dbReference type="PANTHER" id="PTHR12818:SF0">
    <property type="entry name" value="TRNA (ADENINE(37)-N6)-METHYLTRANSFERASE"/>
    <property type="match status" value="1"/>
</dbReference>
<evidence type="ECO:0000313" key="5">
    <source>
        <dbReference type="Proteomes" id="UP000216101"/>
    </source>
</evidence>
<dbReference type="PANTHER" id="PTHR12818">
    <property type="entry name" value="TRNA (ADENINE(37)-N6)-METHYLTRANSFERASE"/>
    <property type="match status" value="1"/>
</dbReference>
<dbReference type="SUPFAM" id="SSF118196">
    <property type="entry name" value="YaeB-like"/>
    <property type="match status" value="1"/>
</dbReference>
<dbReference type="NCBIfam" id="TIGR00104">
    <property type="entry name" value="tRNA_TsaA"/>
    <property type="match status" value="1"/>
</dbReference>
<protein>
    <submittedName>
        <fullName evidence="4">tRNA (N6-threonylcarbamoyladenosine(37)-N6)-methyltransferase TrmO</fullName>
    </submittedName>
</protein>
<proteinExistence type="inferred from homology"/>
<name>A0A266QCX3_9GAMM</name>
<dbReference type="InterPro" id="IPR023370">
    <property type="entry name" value="TrmO-like_N"/>
</dbReference>
<keyword evidence="5" id="KW-1185">Reference proteome</keyword>
<dbReference type="CDD" id="cd09281">
    <property type="entry name" value="UPF0066"/>
    <property type="match status" value="1"/>
</dbReference>
<comment type="caution">
    <text evidence="4">The sequence shown here is derived from an EMBL/GenBank/DDBJ whole genome shotgun (WGS) entry which is preliminary data.</text>
</comment>
<dbReference type="GO" id="GO:0089715">
    <property type="term" value="F:tRNA (L-threonylcarbamoyladenosine(37)-C2) methyltransferase activity"/>
    <property type="evidence" value="ECO:0007669"/>
    <property type="project" value="TreeGrafter"/>
</dbReference>
<evidence type="ECO:0000259" key="3">
    <source>
        <dbReference type="PROSITE" id="PS51668"/>
    </source>
</evidence>
<dbReference type="InterPro" id="IPR036413">
    <property type="entry name" value="YaeB-like_sf"/>
</dbReference>
<dbReference type="Gene3D" id="3.30.2310.10">
    <property type="entry name" value="YaeB-like"/>
    <property type="match status" value="1"/>
</dbReference>
<keyword evidence="1" id="KW-0949">S-adenosyl-L-methionine</keyword>
<evidence type="ECO:0000256" key="1">
    <source>
        <dbReference type="ARBA" id="ARBA00022691"/>
    </source>
</evidence>
<dbReference type="AlphaFoldDB" id="A0A266QCX3"/>
<dbReference type="Pfam" id="PF18389">
    <property type="entry name" value="TrmO_C"/>
    <property type="match status" value="1"/>
</dbReference>
<feature type="domain" description="TsaA-like" evidence="3">
    <location>
        <begin position="5"/>
        <end position="150"/>
    </location>
</feature>
<keyword evidence="4" id="KW-0489">Methyltransferase</keyword>
<dbReference type="PROSITE" id="PS51668">
    <property type="entry name" value="TSAA_2"/>
    <property type="match status" value="1"/>
</dbReference>
<comment type="similarity">
    <text evidence="2">Belongs to the tRNA methyltransferase O family.</text>
</comment>
<dbReference type="Proteomes" id="UP000216101">
    <property type="component" value="Unassembled WGS sequence"/>
</dbReference>